<dbReference type="Proteomes" id="UP001175211">
    <property type="component" value="Unassembled WGS sequence"/>
</dbReference>
<comment type="catalytic activity">
    <reaction evidence="1">
        <text>ATP + H2O = ADP + phosphate + H(+)</text>
        <dbReference type="Rhea" id="RHEA:13065"/>
        <dbReference type="ChEBI" id="CHEBI:15377"/>
        <dbReference type="ChEBI" id="CHEBI:15378"/>
        <dbReference type="ChEBI" id="CHEBI:30616"/>
        <dbReference type="ChEBI" id="CHEBI:43474"/>
        <dbReference type="ChEBI" id="CHEBI:456216"/>
        <dbReference type="EC" id="5.6.2.3"/>
    </reaction>
</comment>
<comment type="similarity">
    <text evidence="1">Belongs to the helicase family.</text>
</comment>
<reference evidence="3" key="1">
    <citation type="submission" date="2023-06" db="EMBL/GenBank/DDBJ databases">
        <authorList>
            <consortium name="Lawrence Berkeley National Laboratory"/>
            <person name="Ahrendt S."/>
            <person name="Sahu N."/>
            <person name="Indic B."/>
            <person name="Wong-Bajracharya J."/>
            <person name="Merenyi Z."/>
            <person name="Ke H.-M."/>
            <person name="Monk M."/>
            <person name="Kocsube S."/>
            <person name="Drula E."/>
            <person name="Lipzen A."/>
            <person name="Balint B."/>
            <person name="Henrissat B."/>
            <person name="Andreopoulos B."/>
            <person name="Martin F.M."/>
            <person name="Harder C.B."/>
            <person name="Rigling D."/>
            <person name="Ford K.L."/>
            <person name="Foster G.D."/>
            <person name="Pangilinan J."/>
            <person name="Papanicolaou A."/>
            <person name="Barry K."/>
            <person name="LaButti K."/>
            <person name="Viragh M."/>
            <person name="Koriabine M."/>
            <person name="Yan M."/>
            <person name="Riley R."/>
            <person name="Champramary S."/>
            <person name="Plett K.L."/>
            <person name="Tsai I.J."/>
            <person name="Slot J."/>
            <person name="Sipos G."/>
            <person name="Plett J."/>
            <person name="Nagy L.G."/>
            <person name="Grigoriev I.V."/>
        </authorList>
    </citation>
    <scope>NUCLEOTIDE SEQUENCE</scope>
    <source>
        <strain evidence="3">CCBAS 213</strain>
    </source>
</reference>
<dbReference type="GO" id="GO:0006310">
    <property type="term" value="P:DNA recombination"/>
    <property type="evidence" value="ECO:0007669"/>
    <property type="project" value="UniProtKB-KW"/>
</dbReference>
<dbReference type="EC" id="5.6.2.3" evidence="1"/>
<keyword evidence="1" id="KW-0547">Nucleotide-binding</keyword>
<dbReference type="AlphaFoldDB" id="A0AA39T2S2"/>
<organism evidence="3 4">
    <name type="scientific">Armillaria tabescens</name>
    <name type="common">Ringless honey mushroom</name>
    <name type="synonym">Agaricus tabescens</name>
    <dbReference type="NCBI Taxonomy" id="1929756"/>
    <lineage>
        <taxon>Eukaryota</taxon>
        <taxon>Fungi</taxon>
        <taxon>Dikarya</taxon>
        <taxon>Basidiomycota</taxon>
        <taxon>Agaricomycotina</taxon>
        <taxon>Agaricomycetes</taxon>
        <taxon>Agaricomycetidae</taxon>
        <taxon>Agaricales</taxon>
        <taxon>Marasmiineae</taxon>
        <taxon>Physalacriaceae</taxon>
        <taxon>Desarmillaria</taxon>
    </lineage>
</organism>
<dbReference type="InterPro" id="IPR010285">
    <property type="entry name" value="DNA_helicase_pif1-like_DEAD"/>
</dbReference>
<dbReference type="SUPFAM" id="SSF52540">
    <property type="entry name" value="P-loop containing nucleoside triphosphate hydrolases"/>
    <property type="match status" value="1"/>
</dbReference>
<dbReference type="GO" id="GO:0006281">
    <property type="term" value="P:DNA repair"/>
    <property type="evidence" value="ECO:0007669"/>
    <property type="project" value="UniProtKB-KW"/>
</dbReference>
<gene>
    <name evidence="3" type="ORF">EV420DRAFT_1219362</name>
</gene>
<keyword evidence="1" id="KW-0347">Helicase</keyword>
<keyword evidence="1 3" id="KW-0378">Hydrolase</keyword>
<comment type="cofactor">
    <cofactor evidence="1">
        <name>Mg(2+)</name>
        <dbReference type="ChEBI" id="CHEBI:18420"/>
    </cofactor>
</comment>
<dbReference type="Gene3D" id="3.40.50.300">
    <property type="entry name" value="P-loop containing nucleotide triphosphate hydrolases"/>
    <property type="match status" value="1"/>
</dbReference>
<evidence type="ECO:0000256" key="1">
    <source>
        <dbReference type="RuleBase" id="RU363044"/>
    </source>
</evidence>
<protein>
    <recommendedName>
        <fullName evidence="1">ATP-dependent DNA helicase</fullName>
        <ecNumber evidence="1">5.6.2.3</ecNumber>
    </recommendedName>
</protein>
<dbReference type="GO" id="GO:0043139">
    <property type="term" value="F:5'-3' DNA helicase activity"/>
    <property type="evidence" value="ECO:0007669"/>
    <property type="project" value="UniProtKB-EC"/>
</dbReference>
<dbReference type="InterPro" id="IPR027417">
    <property type="entry name" value="P-loop_NTPase"/>
</dbReference>
<keyword evidence="1" id="KW-0233">DNA recombination</keyword>
<dbReference type="GO" id="GO:0016787">
    <property type="term" value="F:hydrolase activity"/>
    <property type="evidence" value="ECO:0007669"/>
    <property type="project" value="UniProtKB-KW"/>
</dbReference>
<keyword evidence="4" id="KW-1185">Reference proteome</keyword>
<accession>A0AA39T2S2</accession>
<comment type="caution">
    <text evidence="3">The sequence shown here is derived from an EMBL/GenBank/DDBJ whole genome shotgun (WGS) entry which is preliminary data.</text>
</comment>
<dbReference type="GeneID" id="85349987"/>
<dbReference type="EMBL" id="JAUEPS010000012">
    <property type="protein sequence ID" value="KAK0460496.1"/>
    <property type="molecule type" value="Genomic_DNA"/>
</dbReference>
<dbReference type="GO" id="GO:0000723">
    <property type="term" value="P:telomere maintenance"/>
    <property type="evidence" value="ECO:0007669"/>
    <property type="project" value="InterPro"/>
</dbReference>
<evidence type="ECO:0000259" key="2">
    <source>
        <dbReference type="Pfam" id="PF05970"/>
    </source>
</evidence>
<feature type="domain" description="DNA helicase Pif1-like DEAD-box helicase" evidence="2">
    <location>
        <begin position="12"/>
        <end position="127"/>
    </location>
</feature>
<evidence type="ECO:0000313" key="3">
    <source>
        <dbReference type="EMBL" id="KAK0460496.1"/>
    </source>
</evidence>
<dbReference type="Pfam" id="PF05970">
    <property type="entry name" value="PIF1"/>
    <property type="match status" value="1"/>
</dbReference>
<keyword evidence="1" id="KW-0234">DNA repair</keyword>
<evidence type="ECO:0000313" key="4">
    <source>
        <dbReference type="Proteomes" id="UP001175211"/>
    </source>
</evidence>
<dbReference type="PANTHER" id="PTHR47642:SF5">
    <property type="entry name" value="ATP-DEPENDENT DNA HELICASE"/>
    <property type="match status" value="1"/>
</dbReference>
<dbReference type="RefSeq" id="XP_060332535.1">
    <property type="nucleotide sequence ID" value="XM_060466439.1"/>
</dbReference>
<name>A0AA39T2S2_ARMTA</name>
<dbReference type="InterPro" id="IPR051055">
    <property type="entry name" value="PIF1_helicase"/>
</dbReference>
<feature type="non-terminal residue" evidence="3">
    <location>
        <position position="1"/>
    </location>
</feature>
<proteinExistence type="inferred from homology"/>
<keyword evidence="1" id="KW-0227">DNA damage</keyword>
<feature type="non-terminal residue" evidence="3">
    <location>
        <position position="138"/>
    </location>
</feature>
<dbReference type="PANTHER" id="PTHR47642">
    <property type="entry name" value="ATP-DEPENDENT DNA HELICASE"/>
    <property type="match status" value="1"/>
</dbReference>
<keyword evidence="1" id="KW-0067">ATP-binding</keyword>
<dbReference type="GO" id="GO:0005524">
    <property type="term" value="F:ATP binding"/>
    <property type="evidence" value="ECO:0007669"/>
    <property type="project" value="UniProtKB-KW"/>
</dbReference>
<sequence>VDIESIVDQFNLNTEQARAFRLVASHSLASKPDPLRMFLSGAGGTGKSTVINAIWTYFNQRGQDRRFRLTSYTRIAARNISGMTIHSALMLNQRNKRGASTKTNCDLIAMWQGVDYLFIDEISMVGCKTLMEISNALC</sequence>